<dbReference type="OrthoDB" id="6625270at2759"/>
<keyword evidence="2" id="KW-1185">Reference proteome</keyword>
<gene>
    <name evidence="1" type="ORF">FWK35_00033185</name>
</gene>
<evidence type="ECO:0000313" key="2">
    <source>
        <dbReference type="Proteomes" id="UP000478052"/>
    </source>
</evidence>
<dbReference type="AlphaFoldDB" id="A0A6G0VYR1"/>
<dbReference type="InterPro" id="IPR023211">
    <property type="entry name" value="DNA_pol_palm_dom_sf"/>
</dbReference>
<reference evidence="1 2" key="1">
    <citation type="submission" date="2019-08" db="EMBL/GenBank/DDBJ databases">
        <title>Whole genome of Aphis craccivora.</title>
        <authorList>
            <person name="Voronova N.V."/>
            <person name="Shulinski R.S."/>
            <person name="Bandarenka Y.V."/>
            <person name="Zhorov D.G."/>
            <person name="Warner D."/>
        </authorList>
    </citation>
    <scope>NUCLEOTIDE SEQUENCE [LARGE SCALE GENOMIC DNA]</scope>
    <source>
        <strain evidence="1">180601</strain>
        <tissue evidence="1">Whole Body</tissue>
    </source>
</reference>
<evidence type="ECO:0008006" key="3">
    <source>
        <dbReference type="Google" id="ProtNLM"/>
    </source>
</evidence>
<dbReference type="Gene3D" id="3.90.1600.10">
    <property type="entry name" value="Palm domain of DNA polymerase"/>
    <property type="match status" value="1"/>
</dbReference>
<comment type="caution">
    <text evidence="1">The sequence shown here is derived from an EMBL/GenBank/DDBJ whole genome shotgun (WGS) entry which is preliminary data.</text>
</comment>
<dbReference type="GO" id="GO:0071897">
    <property type="term" value="P:DNA biosynthetic process"/>
    <property type="evidence" value="ECO:0007669"/>
    <property type="project" value="UniProtKB-ARBA"/>
</dbReference>
<dbReference type="Proteomes" id="UP000478052">
    <property type="component" value="Unassembled WGS sequence"/>
</dbReference>
<proteinExistence type="predicted"/>
<name>A0A6G0VYR1_APHCR</name>
<accession>A0A6G0VYR1</accession>
<organism evidence="1 2">
    <name type="scientific">Aphis craccivora</name>
    <name type="common">Cowpea aphid</name>
    <dbReference type="NCBI Taxonomy" id="307492"/>
    <lineage>
        <taxon>Eukaryota</taxon>
        <taxon>Metazoa</taxon>
        <taxon>Ecdysozoa</taxon>
        <taxon>Arthropoda</taxon>
        <taxon>Hexapoda</taxon>
        <taxon>Insecta</taxon>
        <taxon>Pterygota</taxon>
        <taxon>Neoptera</taxon>
        <taxon>Paraneoptera</taxon>
        <taxon>Hemiptera</taxon>
        <taxon>Sternorrhyncha</taxon>
        <taxon>Aphidomorpha</taxon>
        <taxon>Aphidoidea</taxon>
        <taxon>Aphididae</taxon>
        <taxon>Aphidini</taxon>
        <taxon>Aphis</taxon>
        <taxon>Aphis</taxon>
    </lineage>
</organism>
<protein>
    <recommendedName>
        <fullName evidence="3">DUF4371 domain-containing protein</fullName>
    </recommendedName>
</protein>
<dbReference type="PANTHER" id="PTHR37162:SF11">
    <property type="match status" value="1"/>
</dbReference>
<evidence type="ECO:0000313" key="1">
    <source>
        <dbReference type="EMBL" id="KAF0714666.1"/>
    </source>
</evidence>
<dbReference type="EMBL" id="VUJU01010349">
    <property type="protein sequence ID" value="KAF0714666.1"/>
    <property type="molecule type" value="Genomic_DNA"/>
</dbReference>
<dbReference type="InterPro" id="IPR043502">
    <property type="entry name" value="DNA/RNA_pol_sf"/>
</dbReference>
<dbReference type="SUPFAM" id="SSF56672">
    <property type="entry name" value="DNA/RNA polymerases"/>
    <property type="match status" value="1"/>
</dbReference>
<sequence>MLDKLGEKVVYYDTDIVFYIFDDVEVKTGCMLGEWTDELGPGVHITDWVSTGPKRFTLIYENVQKLNMDCMKKIMNDEIREVELQFQQITRNSKTKQLATTFTSKTFKMEYDKRMTQVFCIACANIINCESKGFQALFQHSKSIKYEQNVKVKLGEQQLHLCSVPPDVLPETNALAQKGVQKLAISTSFTSRDMATRAEILWTMKSVVNNMSTTSCDGLADVFKAMFPGTFVDTNFSLSRTKLSYIITDCLGPHFRKILLDECQACYYTIIYDETTNSECVKELQCAIRYWCNDTKGVVVRHIETFFIGSATGLILLDYIIKAIKNANLSIDKLLMLGSDGPNVNKTVFKLVNENVKNIRGIGLIDIGTLCKEDIVKAWLKNNTIDIFDMNNLKSIDKIYLPDKFKLHIDKIVELDKRLFLTNIRKHFVAAGNHIFQKSSIQDSSNIQQSHNLLNLGLTLSHGSAEVERGFSLSGNIITDDKAAMSCRMLNSRLNIKRGLSRFNERPELVSLTKELLVSARLAHSKYLSYLEELKKAADKFLEEATKRLQMAIKKMT</sequence>
<dbReference type="PANTHER" id="PTHR37162">
    <property type="entry name" value="HAT FAMILY DIMERISATION DOMAINCONTAINING PROTEIN-RELATED"/>
    <property type="match status" value="1"/>
</dbReference>